<comment type="subcellular location">
    <subcellularLocation>
        <location evidence="1">Periplasm</location>
    </subcellularLocation>
</comment>
<evidence type="ECO:0000256" key="1">
    <source>
        <dbReference type="ARBA" id="ARBA00004418"/>
    </source>
</evidence>
<name>A0A0F5FUN2_9HYPH</name>
<dbReference type="PATRIC" id="fig|443610.3.peg.4282"/>
<dbReference type="Gene3D" id="3.40.190.10">
    <property type="entry name" value="Periplasmic binding protein-like II"/>
    <property type="match status" value="2"/>
</dbReference>
<dbReference type="PANTHER" id="PTHR43649:SF11">
    <property type="entry name" value="ABC TRANSPORTER SUBSTRATE-BINDING PROTEIN YESO-RELATED"/>
    <property type="match status" value="1"/>
</dbReference>
<comment type="caution">
    <text evidence="5">The sequence shown here is derived from an EMBL/GenBank/DDBJ whole genome shotgun (WGS) entry which is preliminary data.</text>
</comment>
<dbReference type="InterPro" id="IPR006059">
    <property type="entry name" value="SBP"/>
</dbReference>
<dbReference type="RefSeq" id="WP_046108175.1">
    <property type="nucleotide sequence ID" value="NZ_JZEX01000087.1"/>
</dbReference>
<protein>
    <recommendedName>
        <fullName evidence="7">ABC transporter substrate-binding protein</fullName>
    </recommendedName>
</protein>
<evidence type="ECO:0000313" key="5">
    <source>
        <dbReference type="EMBL" id="KKB12285.1"/>
    </source>
</evidence>
<dbReference type="EMBL" id="JZEX01000087">
    <property type="protein sequence ID" value="KKB12285.1"/>
    <property type="molecule type" value="Genomic_DNA"/>
</dbReference>
<dbReference type="PROSITE" id="PS51318">
    <property type="entry name" value="TAT"/>
    <property type="match status" value="1"/>
</dbReference>
<dbReference type="InterPro" id="IPR006311">
    <property type="entry name" value="TAT_signal"/>
</dbReference>
<dbReference type="SUPFAM" id="SSF53850">
    <property type="entry name" value="Periplasmic binding protein-like II"/>
    <property type="match status" value="1"/>
</dbReference>
<dbReference type="OrthoDB" id="7317090at2"/>
<evidence type="ECO:0000313" key="6">
    <source>
        <dbReference type="Proteomes" id="UP000033632"/>
    </source>
</evidence>
<organism evidence="5 6">
    <name type="scientific">Devosia geojensis</name>
    <dbReference type="NCBI Taxonomy" id="443610"/>
    <lineage>
        <taxon>Bacteria</taxon>
        <taxon>Pseudomonadati</taxon>
        <taxon>Pseudomonadota</taxon>
        <taxon>Alphaproteobacteria</taxon>
        <taxon>Hyphomicrobiales</taxon>
        <taxon>Devosiaceae</taxon>
        <taxon>Devosia</taxon>
    </lineage>
</organism>
<evidence type="ECO:0008006" key="7">
    <source>
        <dbReference type="Google" id="ProtNLM"/>
    </source>
</evidence>
<dbReference type="InterPro" id="IPR050490">
    <property type="entry name" value="Bact_solute-bd_prot1"/>
</dbReference>
<evidence type="ECO:0000256" key="2">
    <source>
        <dbReference type="ARBA" id="ARBA00008520"/>
    </source>
</evidence>
<dbReference type="PANTHER" id="PTHR43649">
    <property type="entry name" value="ARABINOSE-BINDING PROTEIN-RELATED"/>
    <property type="match status" value="1"/>
</dbReference>
<dbReference type="Pfam" id="PF01547">
    <property type="entry name" value="SBP_bac_1"/>
    <property type="match status" value="1"/>
</dbReference>
<feature type="chain" id="PRO_5002486749" description="ABC transporter substrate-binding protein" evidence="4">
    <location>
        <begin position="31"/>
        <end position="430"/>
    </location>
</feature>
<dbReference type="STRING" id="443610.VE25_08525"/>
<accession>A0A0F5FUN2</accession>
<reference evidence="5 6" key="1">
    <citation type="submission" date="2015-03" db="EMBL/GenBank/DDBJ databases">
        <authorList>
            <person name="Hassan Y.I."/>
            <person name="Lepp D."/>
            <person name="Li X.-Z."/>
            <person name="Zhou T."/>
        </authorList>
    </citation>
    <scope>NUCLEOTIDE SEQUENCE [LARGE SCALE GENOMIC DNA]</scope>
    <source>
        <strain evidence="5 6">BD-c194</strain>
    </source>
</reference>
<comment type="similarity">
    <text evidence="2">Belongs to the bacterial solute-binding protein 1 family.</text>
</comment>
<proteinExistence type="inferred from homology"/>
<keyword evidence="4" id="KW-0732">Signal</keyword>
<keyword evidence="3" id="KW-0574">Periplasm</keyword>
<dbReference type="AlphaFoldDB" id="A0A0F5FUN2"/>
<evidence type="ECO:0000256" key="4">
    <source>
        <dbReference type="SAM" id="SignalP"/>
    </source>
</evidence>
<gene>
    <name evidence="5" type="ORF">VE25_08525</name>
</gene>
<evidence type="ECO:0000256" key="3">
    <source>
        <dbReference type="ARBA" id="ARBA00022764"/>
    </source>
</evidence>
<keyword evidence="6" id="KW-1185">Reference proteome</keyword>
<dbReference type="Proteomes" id="UP000033632">
    <property type="component" value="Unassembled WGS sequence"/>
</dbReference>
<dbReference type="GO" id="GO:0042597">
    <property type="term" value="C:periplasmic space"/>
    <property type="evidence" value="ECO:0007669"/>
    <property type="project" value="UniProtKB-SubCell"/>
</dbReference>
<sequence length="430" mass="47078">MNCNRLSRRSLLKLGGAGLAMASLARPAFAQADAISVSWFGGNARADLYNKLVDMFEEVRGVSVGRQYAPYNDYFLKLGTQAVGGQLPDIVNVTHRELRGLSDRGWMLPLDDFIADGTIDLSKFPQSVIDSGKVGGVTYTISTGNSGPVVFYNEALFDEAGVEPLPDATTWADFEAKVLEFVGKLPDGYYGATDGSKNANMFEVFLRQFDTSMFDGDGRIAFKREHLAEWYGLWQRLRDGGGIPDAATAAQDESNPEPQRLFSTGRAAIMSTNANQLHIWQAYQEAHRNDPLNIQYLPHASEPGKSVIVGAYFGIANNSRDPKLAAELINWWVNDEEMARVFLNEHGRLGNSDLQAMVEPMLPAPSQIVSQFLDEMVPNAVTFPNYPANGADITSLFNAKSDSVVFGMTSVDQTVEEFFGEVASIAEIAA</sequence>
<feature type="signal peptide" evidence="4">
    <location>
        <begin position="1"/>
        <end position="30"/>
    </location>
</feature>